<keyword evidence="2" id="KW-0808">Transferase</keyword>
<evidence type="ECO:0008006" key="6">
    <source>
        <dbReference type="Google" id="ProtNLM"/>
    </source>
</evidence>
<keyword evidence="3" id="KW-0479">Metal-binding</keyword>
<evidence type="ECO:0000256" key="2">
    <source>
        <dbReference type="ARBA" id="ARBA00022679"/>
    </source>
</evidence>
<dbReference type="Pfam" id="PF05853">
    <property type="entry name" value="BKACE"/>
    <property type="match status" value="1"/>
</dbReference>
<dbReference type="InterPro" id="IPR008567">
    <property type="entry name" value="BKACE"/>
</dbReference>
<reference evidence="5" key="1">
    <citation type="submission" date="2018-05" db="EMBL/GenBank/DDBJ databases">
        <authorList>
            <person name="Lanie J.A."/>
            <person name="Ng W.-L."/>
            <person name="Kazmierczak K.M."/>
            <person name="Andrzejewski T.M."/>
            <person name="Davidsen T.M."/>
            <person name="Wayne K.J."/>
            <person name="Tettelin H."/>
            <person name="Glass J.I."/>
            <person name="Rusch D."/>
            <person name="Podicherti R."/>
            <person name="Tsui H.-C.T."/>
            <person name="Winkler M.E."/>
        </authorList>
    </citation>
    <scope>NUCLEOTIDE SEQUENCE</scope>
</reference>
<evidence type="ECO:0000256" key="4">
    <source>
        <dbReference type="ARBA" id="ARBA00022833"/>
    </source>
</evidence>
<keyword evidence="4" id="KW-0862">Zinc</keyword>
<protein>
    <recommendedName>
        <fullName evidence="6">NADPH:quinone reductase</fullName>
    </recommendedName>
</protein>
<evidence type="ECO:0000256" key="3">
    <source>
        <dbReference type="ARBA" id="ARBA00022723"/>
    </source>
</evidence>
<name>A0A381U1S7_9ZZZZ</name>
<dbReference type="GO" id="GO:0043720">
    <property type="term" value="F:3-keto-5-aminohexanoate cleavage activity"/>
    <property type="evidence" value="ECO:0007669"/>
    <property type="project" value="InterPro"/>
</dbReference>
<dbReference type="GO" id="GO:0046872">
    <property type="term" value="F:metal ion binding"/>
    <property type="evidence" value="ECO:0007669"/>
    <property type="project" value="UniProtKB-KW"/>
</dbReference>
<dbReference type="EMBL" id="UINC01005556">
    <property type="protein sequence ID" value="SVA22069.1"/>
    <property type="molecule type" value="Genomic_DNA"/>
</dbReference>
<sequence>MTVRGMNRNVIISCAVTGSGDTAGRSEHVPVTPKQIAESALDAAKAGATIVHCHVRDLETGKGTRTVAHYQEVVERIREQDDEVVVNLTAGMGGDLVVGPDDDPMAWQEGTDVVGGIERLAHVEAIRPDICSMDCGSLNFGNHNEVYVSTPDMLRIMAQRVRELGVRPELEIFDTGNLWFAETMIGEGLIDAPYWFQLCLSIPYGTPLDIGLLLAMVNRLPDEAEFTSFGLGAMQMPMVSQSVMLGGHVRVGLEDNLYLERGVLATNAQLVEKAVRIVELMGASVQTPADARKTLDLG</sequence>
<gene>
    <name evidence="5" type="ORF">METZ01_LOCUS74923</name>
</gene>
<accession>A0A381U1S7</accession>
<dbReference type="AlphaFoldDB" id="A0A381U1S7"/>
<dbReference type="InterPro" id="IPR013785">
    <property type="entry name" value="Aldolase_TIM"/>
</dbReference>
<dbReference type="Gene3D" id="3.20.20.70">
    <property type="entry name" value="Aldolase class I"/>
    <property type="match status" value="1"/>
</dbReference>
<dbReference type="PANTHER" id="PTHR37418">
    <property type="entry name" value="3-KETO-5-AMINOHEXANOATE CLEAVAGE ENZYME-RELATED"/>
    <property type="match status" value="1"/>
</dbReference>
<dbReference type="PANTHER" id="PTHR37418:SF2">
    <property type="entry name" value="3-KETO-5-AMINOHEXANOATE CLEAVAGE ENZYME"/>
    <property type="match status" value="1"/>
</dbReference>
<comment type="cofactor">
    <cofactor evidence="1">
        <name>Zn(2+)</name>
        <dbReference type="ChEBI" id="CHEBI:29105"/>
    </cofactor>
</comment>
<evidence type="ECO:0000256" key="1">
    <source>
        <dbReference type="ARBA" id="ARBA00001947"/>
    </source>
</evidence>
<evidence type="ECO:0000313" key="5">
    <source>
        <dbReference type="EMBL" id="SVA22069.1"/>
    </source>
</evidence>
<organism evidence="5">
    <name type="scientific">marine metagenome</name>
    <dbReference type="NCBI Taxonomy" id="408172"/>
    <lineage>
        <taxon>unclassified sequences</taxon>
        <taxon>metagenomes</taxon>
        <taxon>ecological metagenomes</taxon>
    </lineage>
</organism>
<proteinExistence type="predicted"/>